<reference evidence="1 2" key="2">
    <citation type="submission" date="2018-03" db="EMBL/GenBank/DDBJ databases">
        <title>The ancient ancestry and fast evolution of plastids.</title>
        <authorList>
            <person name="Moore K.R."/>
            <person name="Magnabosco C."/>
            <person name="Momper L."/>
            <person name="Gold D.A."/>
            <person name="Bosak T."/>
            <person name="Fournier G.P."/>
        </authorList>
    </citation>
    <scope>NUCLEOTIDE SEQUENCE [LARGE SCALE GENOMIC DNA]</scope>
    <source>
        <strain evidence="1 2">ULC007</strain>
    </source>
</reference>
<dbReference type="EMBL" id="PVWG01000053">
    <property type="protein sequence ID" value="PSB15795.1"/>
    <property type="molecule type" value="Genomic_DNA"/>
</dbReference>
<gene>
    <name evidence="1" type="ORF">C7B65_23565</name>
</gene>
<accession>A0A2T1D5J2</accession>
<comment type="caution">
    <text evidence="1">The sequence shown here is derived from an EMBL/GenBank/DDBJ whole genome shotgun (WGS) entry which is preliminary data.</text>
</comment>
<evidence type="ECO:0000313" key="1">
    <source>
        <dbReference type="EMBL" id="PSB15795.1"/>
    </source>
</evidence>
<sequence>MQVKDLTTEELKALIRETVIETLGELLGDPDEGKEIRPEIKQQLFESRKRRAAGERGIPAEEVAKRFGLTFS</sequence>
<keyword evidence="2" id="KW-1185">Reference proteome</keyword>
<name>A0A2T1D5J2_9CYAN</name>
<evidence type="ECO:0000313" key="2">
    <source>
        <dbReference type="Proteomes" id="UP000238634"/>
    </source>
</evidence>
<reference evidence="1 2" key="1">
    <citation type="submission" date="2018-02" db="EMBL/GenBank/DDBJ databases">
        <authorList>
            <person name="Cohen D.B."/>
            <person name="Kent A.D."/>
        </authorList>
    </citation>
    <scope>NUCLEOTIDE SEQUENCE [LARGE SCALE GENOMIC DNA]</scope>
    <source>
        <strain evidence="1 2">ULC007</strain>
    </source>
</reference>
<dbReference type="Proteomes" id="UP000238634">
    <property type="component" value="Unassembled WGS sequence"/>
</dbReference>
<organism evidence="1 2">
    <name type="scientific">Phormidesmis priestleyi ULC007</name>
    <dbReference type="NCBI Taxonomy" id="1920490"/>
    <lineage>
        <taxon>Bacteria</taxon>
        <taxon>Bacillati</taxon>
        <taxon>Cyanobacteriota</taxon>
        <taxon>Cyanophyceae</taxon>
        <taxon>Leptolyngbyales</taxon>
        <taxon>Leptolyngbyaceae</taxon>
        <taxon>Phormidesmis</taxon>
    </lineage>
</organism>
<dbReference type="OrthoDB" id="428391at2"/>
<proteinExistence type="predicted"/>
<dbReference type="RefSeq" id="WP_073072754.1">
    <property type="nucleotide sequence ID" value="NZ_MPPI01000019.1"/>
</dbReference>
<dbReference type="STRING" id="1920490.GCA_001895925_00408"/>
<protein>
    <submittedName>
        <fullName evidence="1">Uncharacterized protein</fullName>
    </submittedName>
</protein>
<dbReference type="AlphaFoldDB" id="A0A2T1D5J2"/>